<dbReference type="GeneID" id="77278735"/>
<dbReference type="EMBL" id="CP078013">
    <property type="protein sequence ID" value="USW03733.1"/>
    <property type="molecule type" value="Genomic_DNA"/>
</dbReference>
<dbReference type="AlphaFoldDB" id="A0ABD7TQU2"/>
<organism evidence="1 2">
    <name type="scientific">Pseudomonas pergaminensis</name>
    <dbReference type="NCBI Taxonomy" id="2853159"/>
    <lineage>
        <taxon>Bacteria</taxon>
        <taxon>Pseudomonadati</taxon>
        <taxon>Pseudomonadota</taxon>
        <taxon>Gammaproteobacteria</taxon>
        <taxon>Pseudomonadales</taxon>
        <taxon>Pseudomonadaceae</taxon>
        <taxon>Pseudomonas</taxon>
    </lineage>
</organism>
<proteinExistence type="predicted"/>
<name>A0ABD7TQU2_9PSED</name>
<gene>
    <name evidence="1" type="ORF">KUA23_14005</name>
</gene>
<protein>
    <submittedName>
        <fullName evidence="1">Uncharacterized protein</fullName>
    </submittedName>
</protein>
<reference evidence="1" key="2">
    <citation type="submission" date="2024-04" db="EMBL/GenBank/DDBJ databases">
        <authorList>
            <person name="Diaz M."/>
            <person name="Bach T."/>
            <person name="Gonzalez Anta G."/>
            <person name="Agaras B."/>
            <person name="Wibberg D."/>
            <person name="Noguera F."/>
            <person name="Canciani W."/>
            <person name="Ybarra T."/>
            <person name="Nunez M.L."/>
            <person name="Valverde C."/>
        </authorList>
    </citation>
    <scope>NUCLEOTIDE SEQUENCE</scope>
    <source>
        <strain evidence="1">1008</strain>
    </source>
</reference>
<dbReference type="RefSeq" id="WP_213569578.1">
    <property type="nucleotide sequence ID" value="NZ_CP078013.2"/>
</dbReference>
<dbReference type="Proteomes" id="UP001056907">
    <property type="component" value="Chromosome"/>
</dbReference>
<dbReference type="KEGG" id="ppeg:KUA23_14005"/>
<evidence type="ECO:0000313" key="1">
    <source>
        <dbReference type="EMBL" id="USW03733.1"/>
    </source>
</evidence>
<reference evidence="1" key="1">
    <citation type="journal article" date="2022" name="Front. Plant Sci.">
        <title>Agronomic efficiency and genome mining analysis of the wheat-biostimulant rhizospheric bacterium Pseudomonas pergaminensis sp. nov. strain 1008T.</title>
        <authorList>
            <person name="Diaz M."/>
            <person name="Bach T."/>
            <person name="Gonzalez Anta G."/>
            <person name="Agaras B."/>
            <person name="Wibberg D."/>
            <person name="Noguera F."/>
            <person name="Canciani W."/>
            <person name="Valverde C."/>
        </authorList>
    </citation>
    <scope>NUCLEOTIDE SEQUENCE</scope>
    <source>
        <strain evidence="1">1008</strain>
    </source>
</reference>
<evidence type="ECO:0000313" key="2">
    <source>
        <dbReference type="Proteomes" id="UP001056907"/>
    </source>
</evidence>
<sequence length="69" mass="7690">MFADISGVIWSRVGLGNLSRQVRPITYIHNPLAQAPLTANWGVWGRELVTIRQIDNWESTDILAAAESL</sequence>
<accession>A0ABD7TQU2</accession>